<comment type="subunit">
    <text evidence="6">The complex is composed of six subunits: RnfA, RnfB, RnfC, RnfD, RnfE and RnfG.</text>
</comment>
<keyword evidence="2 6" id="KW-0597">Phosphoprotein</keyword>
<dbReference type="EMBL" id="AP013066">
    <property type="protein sequence ID" value="BAN35793.1"/>
    <property type="molecule type" value="Genomic_DNA"/>
</dbReference>
<dbReference type="PIRSF" id="PIRSF006091">
    <property type="entry name" value="E_trnsport_RnfG"/>
    <property type="match status" value="1"/>
</dbReference>
<keyword evidence="6" id="KW-1278">Translocase</keyword>
<proteinExistence type="inferred from homology"/>
<dbReference type="GO" id="GO:0010181">
    <property type="term" value="F:FMN binding"/>
    <property type="evidence" value="ECO:0007669"/>
    <property type="project" value="InterPro"/>
</dbReference>
<evidence type="ECO:0000256" key="1">
    <source>
        <dbReference type="ARBA" id="ARBA00022448"/>
    </source>
</evidence>
<dbReference type="InterPro" id="IPR007329">
    <property type="entry name" value="FMN-bd"/>
</dbReference>
<evidence type="ECO:0000259" key="8">
    <source>
        <dbReference type="SMART" id="SM00900"/>
    </source>
</evidence>
<evidence type="ECO:0000256" key="5">
    <source>
        <dbReference type="ARBA" id="ARBA00022982"/>
    </source>
</evidence>
<dbReference type="PANTHER" id="PTHR36118">
    <property type="entry name" value="ION-TRANSLOCATING OXIDOREDUCTASE COMPLEX SUBUNIT G"/>
    <property type="match status" value="1"/>
</dbReference>
<evidence type="ECO:0000313" key="9">
    <source>
        <dbReference type="EMBL" id="BAN35793.1"/>
    </source>
</evidence>
<dbReference type="RefSeq" id="WP_009204988.1">
    <property type="nucleotide sequence ID" value="NC_022357.1"/>
</dbReference>
<dbReference type="SMART" id="SM00900">
    <property type="entry name" value="FMN_bind"/>
    <property type="match status" value="1"/>
</dbReference>
<dbReference type="STRING" id="1163617.SCD_n01982"/>
<sequence length="216" mass="23154">MTTSILRHASASAGILTAFAVVGTALLAATYLVTSPIIAETEKQAKLAQIGQILPAALHDNDLFKDSALLPPAMELGNSEPTPVYRALKEGKPSAAVLEVIAPDGYSGKIRLIVAIKTDGEVSGVRVVTHNETPGLGDYIEIAKNSWIRIFEGKSLSKFADQDWKVKKDGGKFEHMAGATVTPRAVVKAVHESLKYFATNQDRIFSLPANTQEQAK</sequence>
<dbReference type="EC" id="7.-.-.-" evidence="6"/>
<keyword evidence="5 6" id="KW-0249">Electron transport</keyword>
<keyword evidence="4 6" id="KW-0288">FMN</keyword>
<evidence type="ECO:0000256" key="4">
    <source>
        <dbReference type="ARBA" id="ARBA00022643"/>
    </source>
</evidence>
<keyword evidence="3 6" id="KW-0285">Flavoprotein</keyword>
<evidence type="ECO:0000256" key="2">
    <source>
        <dbReference type="ARBA" id="ARBA00022553"/>
    </source>
</evidence>
<reference evidence="9 10" key="1">
    <citation type="journal article" date="2012" name="Appl. Environ. Microbiol.">
        <title>Draft genome sequence of a psychrotolerant sulfur-oxidizing bacterium, Sulfuricella denitrificans skB26, and proteomic insights into cold adaptation.</title>
        <authorList>
            <person name="Watanabe T."/>
            <person name="Kojima H."/>
            <person name="Fukui M."/>
        </authorList>
    </citation>
    <scope>NUCLEOTIDE SEQUENCE [LARGE SCALE GENOMIC DNA]</scope>
    <source>
        <strain evidence="10">skB26</strain>
    </source>
</reference>
<dbReference type="Pfam" id="PF04205">
    <property type="entry name" value="FMN_bind"/>
    <property type="match status" value="1"/>
</dbReference>
<keyword evidence="6 7" id="KW-0472">Membrane</keyword>
<keyword evidence="6" id="KW-1003">Cell membrane</keyword>
<gene>
    <name evidence="6" type="primary">rnfG</name>
    <name evidence="9" type="ORF">SCD_n01982</name>
</gene>
<keyword evidence="10" id="KW-1185">Reference proteome</keyword>
<keyword evidence="6" id="KW-0997">Cell inner membrane</keyword>
<comment type="cofactor">
    <cofactor evidence="6">
        <name>FMN</name>
        <dbReference type="ChEBI" id="CHEBI:58210"/>
    </cofactor>
</comment>
<evidence type="ECO:0000313" key="10">
    <source>
        <dbReference type="Proteomes" id="UP000015559"/>
    </source>
</evidence>
<feature type="modified residue" description="FMN phosphoryl threonine" evidence="6">
    <location>
        <position position="180"/>
    </location>
</feature>
<dbReference type="eggNOG" id="COG4659">
    <property type="taxonomic scope" value="Bacteria"/>
</dbReference>
<dbReference type="PANTHER" id="PTHR36118:SF1">
    <property type="entry name" value="ION-TRANSLOCATING OXIDOREDUCTASE COMPLEX SUBUNIT G"/>
    <property type="match status" value="1"/>
</dbReference>
<evidence type="ECO:0000256" key="3">
    <source>
        <dbReference type="ARBA" id="ARBA00022630"/>
    </source>
</evidence>
<dbReference type="GO" id="GO:0005886">
    <property type="term" value="C:plasma membrane"/>
    <property type="evidence" value="ECO:0007669"/>
    <property type="project" value="UniProtKB-SubCell"/>
</dbReference>
<protein>
    <recommendedName>
        <fullName evidence="6">Ion-translocating oxidoreductase complex subunit G</fullName>
        <ecNumber evidence="6">7.-.-.-</ecNumber>
    </recommendedName>
    <alternativeName>
        <fullName evidence="6">Rnf electron transport complex subunit G</fullName>
    </alternativeName>
</protein>
<keyword evidence="6 7" id="KW-1133">Transmembrane helix</keyword>
<dbReference type="HOGENOM" id="CLU_077882_1_0_4"/>
<accession>S6ACR7</accession>
<dbReference type="AlphaFoldDB" id="S6ACR7"/>
<keyword evidence="1 6" id="KW-0813">Transport</keyword>
<comment type="subcellular location">
    <subcellularLocation>
        <location evidence="6">Cell inner membrane</location>
        <topology evidence="6">Single-pass membrane protein</topology>
    </subcellularLocation>
</comment>
<dbReference type="InterPro" id="IPR010209">
    <property type="entry name" value="Ion_transpt_RnfG/RsxG"/>
</dbReference>
<dbReference type="Proteomes" id="UP000015559">
    <property type="component" value="Chromosome"/>
</dbReference>
<dbReference type="GO" id="GO:0022900">
    <property type="term" value="P:electron transport chain"/>
    <property type="evidence" value="ECO:0007669"/>
    <property type="project" value="UniProtKB-UniRule"/>
</dbReference>
<keyword evidence="6 7" id="KW-0812">Transmembrane</keyword>
<dbReference type="NCBIfam" id="NF002519">
    <property type="entry name" value="PRK01908.1"/>
    <property type="match status" value="1"/>
</dbReference>
<dbReference type="GO" id="GO:0009055">
    <property type="term" value="F:electron transfer activity"/>
    <property type="evidence" value="ECO:0007669"/>
    <property type="project" value="InterPro"/>
</dbReference>
<feature type="transmembrane region" description="Helical" evidence="7">
    <location>
        <begin position="12"/>
        <end position="33"/>
    </location>
</feature>
<comment type="similarity">
    <text evidence="6">Belongs to the RnfG family.</text>
</comment>
<dbReference type="HAMAP" id="MF_00479">
    <property type="entry name" value="RsxG_RnfG"/>
    <property type="match status" value="1"/>
</dbReference>
<dbReference type="KEGG" id="sdr:SCD_n01982"/>
<dbReference type="NCBIfam" id="TIGR01947">
    <property type="entry name" value="rnfG"/>
    <property type="match status" value="1"/>
</dbReference>
<dbReference type="OrthoDB" id="9784165at2"/>
<comment type="function">
    <text evidence="6">Part of a membrane-bound complex that couples electron transfer with translocation of ions across the membrane.</text>
</comment>
<name>S6ACR7_SULDS</name>
<feature type="domain" description="FMN-binding" evidence="8">
    <location>
        <begin position="105"/>
        <end position="197"/>
    </location>
</feature>
<evidence type="ECO:0000256" key="6">
    <source>
        <dbReference type="HAMAP-Rule" id="MF_00479"/>
    </source>
</evidence>
<evidence type="ECO:0000256" key="7">
    <source>
        <dbReference type="SAM" id="Phobius"/>
    </source>
</evidence>
<organism evidence="9 10">
    <name type="scientific">Sulfuricella denitrificans (strain DSM 22764 / NBRC 105220 / skB26)</name>
    <dbReference type="NCBI Taxonomy" id="1163617"/>
    <lineage>
        <taxon>Bacteria</taxon>
        <taxon>Pseudomonadati</taxon>
        <taxon>Pseudomonadota</taxon>
        <taxon>Betaproteobacteria</taxon>
        <taxon>Nitrosomonadales</taxon>
        <taxon>Sulfuricellaceae</taxon>
        <taxon>Sulfuricella</taxon>
    </lineage>
</organism>